<evidence type="ECO:0000259" key="2">
    <source>
        <dbReference type="Pfam" id="PF01935"/>
    </source>
</evidence>
<evidence type="ECO:0000313" key="4">
    <source>
        <dbReference type="EMBL" id="PIS23174.1"/>
    </source>
</evidence>
<feature type="domain" description="DUF8128" evidence="3">
    <location>
        <begin position="69"/>
        <end position="373"/>
    </location>
</feature>
<feature type="region of interest" description="Disordered" evidence="1">
    <location>
        <begin position="832"/>
        <end position="866"/>
    </location>
</feature>
<feature type="compositionally biased region" description="Basic and acidic residues" evidence="1">
    <location>
        <begin position="855"/>
        <end position="866"/>
    </location>
</feature>
<dbReference type="EMBL" id="PEYT01000010">
    <property type="protein sequence ID" value="PIS23174.1"/>
    <property type="molecule type" value="Genomic_DNA"/>
</dbReference>
<gene>
    <name evidence="4" type="ORF">COT49_01605</name>
</gene>
<reference evidence="5" key="1">
    <citation type="submission" date="2017-09" db="EMBL/GenBank/DDBJ databases">
        <title>Depth-based differentiation of microbial function through sediment-hosted aquifers and enrichment of novel symbionts in the deep terrestrial subsurface.</title>
        <authorList>
            <person name="Probst A.J."/>
            <person name="Ladd B."/>
            <person name="Jarett J.K."/>
            <person name="Geller-Mcgrath D.E."/>
            <person name="Sieber C.M.K."/>
            <person name="Emerson J.B."/>
            <person name="Anantharaman K."/>
            <person name="Thomas B.C."/>
            <person name="Malmstrom R."/>
            <person name="Stieglmeier M."/>
            <person name="Klingl A."/>
            <person name="Woyke T."/>
            <person name="Ryan C.M."/>
            <person name="Banfield J.F."/>
        </authorList>
    </citation>
    <scope>NUCLEOTIDE SEQUENCE [LARGE SCALE GENOMIC DNA]</scope>
</reference>
<dbReference type="Pfam" id="PF26449">
    <property type="entry name" value="DUF8128"/>
    <property type="match status" value="1"/>
</dbReference>
<protein>
    <submittedName>
        <fullName evidence="4">Uncharacterized protein</fullName>
    </submittedName>
</protein>
<sequence>MEILKLILVAGVVVVASLCLAFRSQKKKSGGSKSVADPTIIISPDTVLVIKVPKDLEGEHFELLAAPVAAEQMFSALHGLLKFTPNVQEHITFEIGADREGLIFYCTIPHQLQSYVESQIYAQYPNAQINVSTDYIKYDEKLPVFNCISLKPSKPNYFPIRTFRDFEVDPLSALTSSIEEVSQKSRAFAQISVRPLADGWQAEGYRYVEMIKMGTKPVSLGLGDFLHDFVNEMGAVLGNIPKRMVYPGDAYVAQRTPQKPEPQRAAVLSEGQKKELEAIEAKLSKMGFETIVRIGVASTDEATASTHLKSLGAAFKQFGTSNLNSFRESGATSFEQFQNRDFVDDQSFILSTDELASIFHLPSASVETPSISWSLAKRGEPPINLPIENCTYMGKTTFRDRQVMFGIKNDTEKAEDRCRHTYLVGKTGTGKSTIFKNMIIQDMKNGFGVGVMDPHGELIDDILQNVPEERIDDVIVIDPSDFEFPVGLNLLECSDQAQKNLMASGLLSVFKKHFGFSWGPRLEYLLNNAILTLLEVPGTTMLGVVRILADDNYRKYILHKVHDPVMLDFWEKEFKGMKGNQSLISEALSPIQNKVGRFLSSSTIRNLLGQRTSTIDLRDIMDNKKILLMNLAKGKIGEDNSNLLGSMLVARLFFTVMQRVNVSWESRVPFYLYVDEFQNFASESFANILSEARKYRLALHLTHQYTAQIPEEMQMAVFGNVGTIIALTLGAQDAKILEPEFAPVFNENDLINLEAHHFYIKLIIDGMTSAPFSGVSLPPPSKEQAAGFKDRIIDLSRKKYSRPLAEIEEKIRTWIERPFDLGMAIAEEHREGSVVPKVEEADQKEPENQKGGVVGEKKKIEGEIRI</sequence>
<dbReference type="PANTHER" id="PTHR30121">
    <property type="entry name" value="UNCHARACTERIZED PROTEIN YJGR-RELATED"/>
    <property type="match status" value="1"/>
</dbReference>
<dbReference type="InterPro" id="IPR058441">
    <property type="entry name" value="DUF8128"/>
</dbReference>
<dbReference type="Proteomes" id="UP000230340">
    <property type="component" value="Unassembled WGS sequence"/>
</dbReference>
<dbReference type="Gene3D" id="3.40.50.300">
    <property type="entry name" value="P-loop containing nucleotide triphosphate hydrolases"/>
    <property type="match status" value="2"/>
</dbReference>
<dbReference type="CDD" id="cd01127">
    <property type="entry name" value="TrwB_TraG_TraD_VirD4"/>
    <property type="match status" value="1"/>
</dbReference>
<evidence type="ECO:0000313" key="5">
    <source>
        <dbReference type="Proteomes" id="UP000230340"/>
    </source>
</evidence>
<name>A0A2H0XE13_UNCKA</name>
<evidence type="ECO:0000259" key="3">
    <source>
        <dbReference type="Pfam" id="PF26449"/>
    </source>
</evidence>
<dbReference type="PANTHER" id="PTHR30121:SF11">
    <property type="entry name" value="AAA+ ATPASE DOMAIN-CONTAINING PROTEIN"/>
    <property type="match status" value="1"/>
</dbReference>
<dbReference type="Pfam" id="PF01935">
    <property type="entry name" value="DUF87"/>
    <property type="match status" value="1"/>
</dbReference>
<accession>A0A2H0XE13</accession>
<proteinExistence type="predicted"/>
<dbReference type="AlphaFoldDB" id="A0A2H0XE13"/>
<evidence type="ECO:0000256" key="1">
    <source>
        <dbReference type="SAM" id="MobiDB-lite"/>
    </source>
</evidence>
<organism evidence="4 5">
    <name type="scientific">candidate division WWE3 bacterium CG08_land_8_20_14_0_20_40_13</name>
    <dbReference type="NCBI Taxonomy" id="1975084"/>
    <lineage>
        <taxon>Bacteria</taxon>
        <taxon>Katanobacteria</taxon>
    </lineage>
</organism>
<dbReference type="InterPro" id="IPR002789">
    <property type="entry name" value="HerA_central"/>
</dbReference>
<comment type="caution">
    <text evidence="4">The sequence shown here is derived from an EMBL/GenBank/DDBJ whole genome shotgun (WGS) entry which is preliminary data.</text>
</comment>
<dbReference type="SUPFAM" id="SSF52540">
    <property type="entry name" value="P-loop containing nucleoside triphosphate hydrolases"/>
    <property type="match status" value="1"/>
</dbReference>
<dbReference type="InterPro" id="IPR027417">
    <property type="entry name" value="P-loop_NTPase"/>
</dbReference>
<feature type="domain" description="Helicase HerA central" evidence="2">
    <location>
        <begin position="419"/>
        <end position="643"/>
    </location>
</feature>
<dbReference type="InterPro" id="IPR051162">
    <property type="entry name" value="T4SS_component"/>
</dbReference>
<feature type="compositionally biased region" description="Basic and acidic residues" evidence="1">
    <location>
        <begin position="832"/>
        <end position="848"/>
    </location>
</feature>